<dbReference type="EMBL" id="LR796670">
    <property type="protein sequence ID" value="CAB4159377.1"/>
    <property type="molecule type" value="Genomic_DNA"/>
</dbReference>
<evidence type="ECO:0000313" key="1">
    <source>
        <dbReference type="EMBL" id="CAB4159377.1"/>
    </source>
</evidence>
<reference evidence="1" key="1">
    <citation type="submission" date="2020-04" db="EMBL/GenBank/DDBJ databases">
        <authorList>
            <person name="Chiriac C."/>
            <person name="Salcher M."/>
            <person name="Ghai R."/>
            <person name="Kavagutti S V."/>
        </authorList>
    </citation>
    <scope>NUCLEOTIDE SEQUENCE</scope>
</reference>
<sequence length="123" mass="14322">MKKPDNVADNPGLLPYGSNIGAPAIKVENIEGWKQSNAKKVNDQFQAKFEEIREEYFRLIEDYQWNELVYSAQYNFEPLIGEVYHVYRSAKGTTFLSIVSPSEWNQEHISSFRLDSNNKWSKV</sequence>
<protein>
    <recommendedName>
        <fullName evidence="2">DUF2452 domain-containing protein</fullName>
    </recommendedName>
</protein>
<gene>
    <name evidence="1" type="ORF">UFOVP699_113</name>
</gene>
<dbReference type="Pfam" id="PF10504">
    <property type="entry name" value="DUF2452"/>
    <property type="match status" value="1"/>
</dbReference>
<dbReference type="InterPro" id="IPR019534">
    <property type="entry name" value="DUF2452"/>
</dbReference>
<accession>A0A6J5NKM3</accession>
<evidence type="ECO:0008006" key="2">
    <source>
        <dbReference type="Google" id="ProtNLM"/>
    </source>
</evidence>
<proteinExistence type="predicted"/>
<name>A0A6J5NKM3_9CAUD</name>
<organism evidence="1">
    <name type="scientific">uncultured Caudovirales phage</name>
    <dbReference type="NCBI Taxonomy" id="2100421"/>
    <lineage>
        <taxon>Viruses</taxon>
        <taxon>Duplodnaviria</taxon>
        <taxon>Heunggongvirae</taxon>
        <taxon>Uroviricota</taxon>
        <taxon>Caudoviricetes</taxon>
        <taxon>Peduoviridae</taxon>
        <taxon>Maltschvirus</taxon>
        <taxon>Maltschvirus maltsch</taxon>
    </lineage>
</organism>